<dbReference type="GeneID" id="18930861"/>
<accession>F4S3V2</accession>
<name>F4S3V2_MELLP</name>
<evidence type="ECO:0000313" key="2">
    <source>
        <dbReference type="EMBL" id="EGG00600.1"/>
    </source>
</evidence>
<feature type="region of interest" description="Disordered" evidence="1">
    <location>
        <begin position="1"/>
        <end position="48"/>
    </location>
</feature>
<keyword evidence="3" id="KW-1185">Reference proteome</keyword>
<dbReference type="VEuPathDB" id="FungiDB:MELLADRAFT_67628"/>
<dbReference type="KEGG" id="mlr:MELLADRAFT_67628"/>
<reference evidence="3" key="1">
    <citation type="journal article" date="2011" name="Proc. Natl. Acad. Sci. U.S.A.">
        <title>Obligate biotrophy features unraveled by the genomic analysis of rust fungi.</title>
        <authorList>
            <person name="Duplessis S."/>
            <person name="Cuomo C.A."/>
            <person name="Lin Y.-C."/>
            <person name="Aerts A."/>
            <person name="Tisserant E."/>
            <person name="Veneault-Fourrey C."/>
            <person name="Joly D.L."/>
            <person name="Hacquard S."/>
            <person name="Amselem J."/>
            <person name="Cantarel B.L."/>
            <person name="Chiu R."/>
            <person name="Coutinho P.M."/>
            <person name="Feau N."/>
            <person name="Field M."/>
            <person name="Frey P."/>
            <person name="Gelhaye E."/>
            <person name="Goldberg J."/>
            <person name="Grabherr M.G."/>
            <person name="Kodira C.D."/>
            <person name="Kohler A."/>
            <person name="Kuees U."/>
            <person name="Lindquist E.A."/>
            <person name="Lucas S.M."/>
            <person name="Mago R."/>
            <person name="Mauceli E."/>
            <person name="Morin E."/>
            <person name="Murat C."/>
            <person name="Pangilinan J.L."/>
            <person name="Park R."/>
            <person name="Pearson M."/>
            <person name="Quesneville H."/>
            <person name="Rouhier N."/>
            <person name="Sakthikumar S."/>
            <person name="Salamov A.A."/>
            <person name="Schmutz J."/>
            <person name="Selles B."/>
            <person name="Shapiro H."/>
            <person name="Tanguay P."/>
            <person name="Tuskan G.A."/>
            <person name="Henrissat B."/>
            <person name="Van de Peer Y."/>
            <person name="Rouze P."/>
            <person name="Ellis J.G."/>
            <person name="Dodds P.N."/>
            <person name="Schein J.E."/>
            <person name="Zhong S."/>
            <person name="Hamelin R.C."/>
            <person name="Grigoriev I.V."/>
            <person name="Szabo L.J."/>
            <person name="Martin F."/>
        </authorList>
    </citation>
    <scope>NUCLEOTIDE SEQUENCE [LARGE SCALE GENOMIC DNA]</scope>
    <source>
        <strain evidence="3">98AG31 / pathotype 3-4-7</strain>
    </source>
</reference>
<dbReference type="AlphaFoldDB" id="F4S3V2"/>
<dbReference type="InParanoid" id="F4S3V2"/>
<sequence length="312" mass="35632">MPPRNTRTPSTSNGSPLSPPPGNGARPNPASTTSPLAMSSPHHLRRPPADNQVLKKVQSLSTDDQRIFLAHDFEKVSKKPTKLRYYNIIHLFKPDSPRKPTDLKDLLKDDFIKQIRPILKPYILPAPIVSMDTDQEADFDPLGRRTTRQMLVKAIERKSTETTIPASANIDDVLILYKHYVDCDLKLPTNQRFIARPRTVPIQRLKGESIEDILLALRYYCPCLFVRSLAMNKDTLMDIYIQFIHDERPHSPLIPGYHYTILALGPSDFDIDTKVEGQFQSSLFFFFHTGKQDSAEQLTSRFLSYSHQFSGR</sequence>
<dbReference type="HOGENOM" id="CLU_056407_1_0_1"/>
<dbReference type="Proteomes" id="UP000001072">
    <property type="component" value="Unassembled WGS sequence"/>
</dbReference>
<dbReference type="EMBL" id="GL883145">
    <property type="protein sequence ID" value="EGG00600.1"/>
    <property type="molecule type" value="Genomic_DNA"/>
</dbReference>
<dbReference type="RefSeq" id="XP_007416054.1">
    <property type="nucleotide sequence ID" value="XM_007415992.1"/>
</dbReference>
<proteinExistence type="predicted"/>
<gene>
    <name evidence="2" type="ORF">MELLADRAFT_67628</name>
</gene>
<evidence type="ECO:0000313" key="3">
    <source>
        <dbReference type="Proteomes" id="UP000001072"/>
    </source>
</evidence>
<protein>
    <submittedName>
        <fullName evidence="2">Uncharacterized protein</fullName>
    </submittedName>
</protein>
<evidence type="ECO:0000256" key="1">
    <source>
        <dbReference type="SAM" id="MobiDB-lite"/>
    </source>
</evidence>
<organism evidence="3">
    <name type="scientific">Melampsora larici-populina (strain 98AG31 / pathotype 3-4-7)</name>
    <name type="common">Poplar leaf rust fungus</name>
    <dbReference type="NCBI Taxonomy" id="747676"/>
    <lineage>
        <taxon>Eukaryota</taxon>
        <taxon>Fungi</taxon>
        <taxon>Dikarya</taxon>
        <taxon>Basidiomycota</taxon>
        <taxon>Pucciniomycotina</taxon>
        <taxon>Pucciniomycetes</taxon>
        <taxon>Pucciniales</taxon>
        <taxon>Melampsoraceae</taxon>
        <taxon>Melampsora</taxon>
    </lineage>
</organism>